<comment type="caution">
    <text evidence="1">The sequence shown here is derived from an EMBL/GenBank/DDBJ whole genome shotgun (WGS) entry which is preliminary data.</text>
</comment>
<dbReference type="PANTHER" id="PTHR45786">
    <property type="entry name" value="DNA BINDING PROTEIN-LIKE"/>
    <property type="match status" value="1"/>
</dbReference>
<proteinExistence type="predicted"/>
<organism evidence="1 2">
    <name type="scientific">Dentiscutata erythropus</name>
    <dbReference type="NCBI Taxonomy" id="1348616"/>
    <lineage>
        <taxon>Eukaryota</taxon>
        <taxon>Fungi</taxon>
        <taxon>Fungi incertae sedis</taxon>
        <taxon>Mucoromycota</taxon>
        <taxon>Glomeromycotina</taxon>
        <taxon>Glomeromycetes</taxon>
        <taxon>Diversisporales</taxon>
        <taxon>Gigasporaceae</taxon>
        <taxon>Dentiscutata</taxon>
    </lineage>
</organism>
<evidence type="ECO:0000313" key="2">
    <source>
        <dbReference type="Proteomes" id="UP000789405"/>
    </source>
</evidence>
<dbReference type="OrthoDB" id="2448079at2759"/>
<dbReference type="Proteomes" id="UP000789405">
    <property type="component" value="Unassembled WGS sequence"/>
</dbReference>
<gene>
    <name evidence="1" type="ORF">DERYTH_LOCUS25896</name>
</gene>
<feature type="non-terminal residue" evidence="1">
    <location>
        <position position="1"/>
    </location>
</feature>
<dbReference type="EMBL" id="CAJVPY010050891">
    <property type="protein sequence ID" value="CAG8814073.1"/>
    <property type="molecule type" value="Genomic_DNA"/>
</dbReference>
<name>A0A9N9P885_9GLOM</name>
<keyword evidence="2" id="KW-1185">Reference proteome</keyword>
<dbReference type="PANTHER" id="PTHR45786:SF74">
    <property type="entry name" value="ATP-DEPENDENT DNA HELICASE"/>
    <property type="match status" value="1"/>
</dbReference>
<dbReference type="AlphaFoldDB" id="A0A9N9P885"/>
<reference evidence="1" key="1">
    <citation type="submission" date="2021-06" db="EMBL/GenBank/DDBJ databases">
        <authorList>
            <person name="Kallberg Y."/>
            <person name="Tangrot J."/>
            <person name="Rosling A."/>
        </authorList>
    </citation>
    <scope>NUCLEOTIDE SEQUENCE</scope>
    <source>
        <strain evidence="1">MA453B</strain>
    </source>
</reference>
<evidence type="ECO:0000313" key="1">
    <source>
        <dbReference type="EMBL" id="CAG8814073.1"/>
    </source>
</evidence>
<accession>A0A9N9P885</accession>
<protein>
    <submittedName>
        <fullName evidence="1">20798_t:CDS:1</fullName>
    </submittedName>
</protein>
<sequence>SDHNITCLYNKINERRATQANCKRRKRQEPDVELVRAQETAAKPAYQEQDKIKRRLARNKNCIPSSCSEALGFTRDFPLELDVGKIDIECRHCGALHFQGEQTGKDLDQFIFCCYKGTVVLLSLLPFLDELKLLFLRNYPLSKPFHEHIRKYNGALAFASIVSNIEKPSGCGPYIYKISEQIYHFLGPAQPNANEVPTFGQLYFMETADTQMH</sequence>